<dbReference type="InterPro" id="IPR000782">
    <property type="entry name" value="FAS1_domain"/>
</dbReference>
<keyword evidence="4" id="KW-1185">Reference proteome</keyword>
<organism evidence="3 4">
    <name type="scientific">Erythrobacter aureus</name>
    <dbReference type="NCBI Taxonomy" id="2182384"/>
    <lineage>
        <taxon>Bacteria</taxon>
        <taxon>Pseudomonadati</taxon>
        <taxon>Pseudomonadota</taxon>
        <taxon>Alphaproteobacteria</taxon>
        <taxon>Sphingomonadales</taxon>
        <taxon>Erythrobacteraceae</taxon>
        <taxon>Erythrobacter/Porphyrobacter group</taxon>
        <taxon>Erythrobacter</taxon>
    </lineage>
</organism>
<feature type="domain" description="FAS1" evidence="2">
    <location>
        <begin position="46"/>
        <end position="190"/>
    </location>
</feature>
<protein>
    <submittedName>
        <fullName evidence="3">Fasciclin domain-containing protein</fullName>
    </submittedName>
</protein>
<dbReference type="OrthoDB" id="9800666at2"/>
<keyword evidence="1" id="KW-0732">Signal</keyword>
<evidence type="ECO:0000259" key="2">
    <source>
        <dbReference type="PROSITE" id="PS50213"/>
    </source>
</evidence>
<dbReference type="Proteomes" id="UP000254508">
    <property type="component" value="Chromosome"/>
</dbReference>
<proteinExistence type="predicted"/>
<feature type="chain" id="PRO_5017022209" evidence="1">
    <location>
        <begin position="18"/>
        <end position="193"/>
    </location>
</feature>
<dbReference type="KEGG" id="err:DVR09_00340"/>
<evidence type="ECO:0000256" key="1">
    <source>
        <dbReference type="SAM" id="SignalP"/>
    </source>
</evidence>
<evidence type="ECO:0000313" key="3">
    <source>
        <dbReference type="EMBL" id="AXK40983.1"/>
    </source>
</evidence>
<dbReference type="PANTHER" id="PTHR10900">
    <property type="entry name" value="PERIOSTIN-RELATED"/>
    <property type="match status" value="1"/>
</dbReference>
<dbReference type="SMART" id="SM00554">
    <property type="entry name" value="FAS1"/>
    <property type="match status" value="1"/>
</dbReference>
<dbReference type="GO" id="GO:0005615">
    <property type="term" value="C:extracellular space"/>
    <property type="evidence" value="ECO:0007669"/>
    <property type="project" value="TreeGrafter"/>
</dbReference>
<dbReference type="InterPro" id="IPR050904">
    <property type="entry name" value="Adhesion/Biosynth-related"/>
</dbReference>
<dbReference type="PROSITE" id="PS51257">
    <property type="entry name" value="PROKAR_LIPOPROTEIN"/>
    <property type="match status" value="1"/>
</dbReference>
<dbReference type="PROSITE" id="PS50213">
    <property type="entry name" value="FAS1"/>
    <property type="match status" value="1"/>
</dbReference>
<reference evidence="4" key="1">
    <citation type="submission" date="2018-07" db="EMBL/GenBank/DDBJ databases">
        <title>Genome sequence of Erythrobacter strain YH-07, an antagonistic bacterium isolated from Yellow Sea.</title>
        <authorList>
            <person name="Tang T."/>
            <person name="Liu Q."/>
            <person name="Sun X."/>
        </authorList>
    </citation>
    <scope>NUCLEOTIDE SEQUENCE [LARGE SCALE GENOMIC DNA]</scope>
    <source>
        <strain evidence="4">YH-07</strain>
    </source>
</reference>
<dbReference type="RefSeq" id="WP_115415176.1">
    <property type="nucleotide sequence ID" value="NZ_CP031357.1"/>
</dbReference>
<name>A0A345YAN1_9SPHN</name>
<dbReference type="SUPFAM" id="SSF82153">
    <property type="entry name" value="FAS1 domain"/>
    <property type="match status" value="1"/>
</dbReference>
<evidence type="ECO:0000313" key="4">
    <source>
        <dbReference type="Proteomes" id="UP000254508"/>
    </source>
</evidence>
<dbReference type="FunFam" id="2.30.180.10:FF:000032">
    <property type="entry name" value="Fasciclin domain-containing protein, putative"/>
    <property type="match status" value="1"/>
</dbReference>
<feature type="signal peptide" evidence="1">
    <location>
        <begin position="1"/>
        <end position="17"/>
    </location>
</feature>
<accession>A0A345YAN1</accession>
<dbReference type="Pfam" id="PF02469">
    <property type="entry name" value="Fasciclin"/>
    <property type="match status" value="1"/>
</dbReference>
<dbReference type="EMBL" id="CP031357">
    <property type="protein sequence ID" value="AXK40983.1"/>
    <property type="molecule type" value="Genomic_DNA"/>
</dbReference>
<dbReference type="PANTHER" id="PTHR10900:SF77">
    <property type="entry name" value="FI19380P1"/>
    <property type="match status" value="1"/>
</dbReference>
<gene>
    <name evidence="3" type="ORF">DVR09_00340</name>
</gene>
<sequence>MNKLTLALASTASLALAACAETPPESDTYEEAAAADQMANAEAMAPGTVVEVAQGDETFSTLVGAVTAAGLGETLSGEGPYTVFAPTNDAFAKIPEATLTELTTNDTETLGTILTYHVVEGNVDAATLTQAIADAGEGGYTITTVNGGTLTATVVDGDVVLTDAAGGTSTVTATDVAASNGVIHVIDTVLMPQ</sequence>
<dbReference type="InterPro" id="IPR036378">
    <property type="entry name" value="FAS1_dom_sf"/>
</dbReference>
<dbReference type="Gene3D" id="2.30.180.10">
    <property type="entry name" value="FAS1 domain"/>
    <property type="match status" value="1"/>
</dbReference>
<dbReference type="AlphaFoldDB" id="A0A345YAN1"/>